<keyword evidence="2" id="KW-1185">Reference proteome</keyword>
<dbReference type="NCBIfam" id="TIGR01537">
    <property type="entry name" value="portal_HK97"/>
    <property type="match status" value="1"/>
</dbReference>
<comment type="caution">
    <text evidence="1">The sequence shown here is derived from an EMBL/GenBank/DDBJ whole genome shotgun (WGS) entry which is preliminary data.</text>
</comment>
<accession>A0A0R2JJR3</accession>
<evidence type="ECO:0000313" key="2">
    <source>
        <dbReference type="Proteomes" id="UP000051673"/>
    </source>
</evidence>
<dbReference type="AlphaFoldDB" id="A0A0R2JJR3"/>
<dbReference type="STRING" id="1620.IV67_GL001545"/>
<proteinExistence type="predicted"/>
<protein>
    <submittedName>
        <fullName evidence="1">HK97 family phage portal protein</fullName>
    </submittedName>
</protein>
<dbReference type="EMBL" id="JQCD01000018">
    <property type="protein sequence ID" value="KRN77490.1"/>
    <property type="molecule type" value="Genomic_DNA"/>
</dbReference>
<dbReference type="Pfam" id="PF04860">
    <property type="entry name" value="Phage_portal"/>
    <property type="match status" value="1"/>
</dbReference>
<reference evidence="1 2" key="1">
    <citation type="journal article" date="2015" name="Genome Announc.">
        <title>Expanding the biotechnology potential of lactobacilli through comparative genomics of 213 strains and associated genera.</title>
        <authorList>
            <person name="Sun Z."/>
            <person name="Harris H.M."/>
            <person name="McCann A."/>
            <person name="Guo C."/>
            <person name="Argimon S."/>
            <person name="Zhang W."/>
            <person name="Yang X."/>
            <person name="Jeffery I.B."/>
            <person name="Cooney J.C."/>
            <person name="Kagawa T.F."/>
            <person name="Liu W."/>
            <person name="Song Y."/>
            <person name="Salvetti E."/>
            <person name="Wrobel A."/>
            <person name="Rasinkangas P."/>
            <person name="Parkhill J."/>
            <person name="Rea M.C."/>
            <person name="O'Sullivan O."/>
            <person name="Ritari J."/>
            <person name="Douillard F.P."/>
            <person name="Paul Ross R."/>
            <person name="Yang R."/>
            <person name="Briner A.E."/>
            <person name="Felis G.E."/>
            <person name="de Vos W.M."/>
            <person name="Barrangou R."/>
            <person name="Klaenhammer T.R."/>
            <person name="Caufield P.W."/>
            <person name="Cui Y."/>
            <person name="Zhang H."/>
            <person name="O'Toole P.W."/>
        </authorList>
    </citation>
    <scope>NUCLEOTIDE SEQUENCE [LARGE SCALE GENOMIC DNA]</scope>
    <source>
        <strain evidence="1 2">DSM 20014</strain>
    </source>
</reference>
<dbReference type="InterPro" id="IPR006944">
    <property type="entry name" value="Phage/GTA_portal"/>
</dbReference>
<dbReference type="InterPro" id="IPR006427">
    <property type="entry name" value="Portal_HK97"/>
</dbReference>
<evidence type="ECO:0000313" key="1">
    <source>
        <dbReference type="EMBL" id="KRN77490.1"/>
    </source>
</evidence>
<sequence length="394" mass="43582">MLRPPKFLNETGNKTLDVSTNGLSIDNENILSKLGLNNDYVNANDALRDSDIYAIISRLSFDLVSAKVHTEQSKTSFILQNPTPMTNQLAFWQSVYAQLLLGGEAFAYIWRNKNAQIKSFEYLRPSQVQTVRLMNGAGLMYNATFDEPAVGFVQGIPSGDMLHFRLMSTNGGKTGISPLSALGDEFQIKREANRLSLTSLAKSVFTPGILKVGVEKGGLQGAVEKTALSRSFMKRLESSKGGPIVLDELESFTPFEVKNDISKLLASTDWTRNNIAKVYGVDDSQLNGNGDQQSSIQMQMEQYIKSLRRFAITIEAELSNKLNDNVELDLRPVYDILGGNTVREVSDLMKDGALTSGEAKLLLKERGYLSKDFPDIPETNPRFIKEGGTNNENT</sequence>
<dbReference type="PATRIC" id="fig|1620.3.peg.1579"/>
<organism evidence="1 2">
    <name type="scientific">Weissella minor</name>
    <dbReference type="NCBI Taxonomy" id="1620"/>
    <lineage>
        <taxon>Bacteria</taxon>
        <taxon>Bacillati</taxon>
        <taxon>Bacillota</taxon>
        <taxon>Bacilli</taxon>
        <taxon>Lactobacillales</taxon>
        <taxon>Lactobacillaceae</taxon>
        <taxon>Weissella</taxon>
    </lineage>
</organism>
<dbReference type="Proteomes" id="UP000051673">
    <property type="component" value="Unassembled WGS sequence"/>
</dbReference>
<gene>
    <name evidence="1" type="ORF">IV67_GL001545</name>
</gene>
<name>A0A0R2JJR3_9LACO</name>